<feature type="transmembrane region" description="Helical" evidence="2">
    <location>
        <begin position="41"/>
        <end position="62"/>
    </location>
</feature>
<organism evidence="4 5">
    <name type="scientific">Candidatus Anoxymicrobium japonicum</name>
    <dbReference type="NCBI Taxonomy" id="2013648"/>
    <lineage>
        <taxon>Bacteria</taxon>
        <taxon>Bacillati</taxon>
        <taxon>Actinomycetota</taxon>
        <taxon>Candidatus Geothermincolia</taxon>
        <taxon>Candidatus Geothermincolales</taxon>
        <taxon>Candidatus Anoxymicrobiaceae</taxon>
        <taxon>Candidatus Anoxymicrobium</taxon>
    </lineage>
</organism>
<dbReference type="PANTHER" id="PTHR30576">
    <property type="entry name" value="COLANIC BIOSYNTHESIS UDP-GLUCOSE LIPID CARRIER TRANSFERASE"/>
    <property type="match status" value="1"/>
</dbReference>
<protein>
    <submittedName>
        <fullName evidence="4">UDP-phosphate galactose phosphotransferase</fullName>
    </submittedName>
</protein>
<proteinExistence type="inferred from homology"/>
<dbReference type="PANTHER" id="PTHR30576:SF10">
    <property type="entry name" value="SLL5057 PROTEIN"/>
    <property type="match status" value="1"/>
</dbReference>
<evidence type="ECO:0000313" key="5">
    <source>
        <dbReference type="Proteomes" id="UP000233654"/>
    </source>
</evidence>
<reference evidence="4 5" key="1">
    <citation type="journal article" date="2017" name="ISME J.">
        <title>Potential for microbial H2 and metal transformations associated with novel bacteria and archaea in deep terrestrial subsurface sediments.</title>
        <authorList>
            <person name="Hernsdorf A.W."/>
            <person name="Amano Y."/>
            <person name="Miyakawa K."/>
            <person name="Ise K."/>
            <person name="Suzuki Y."/>
            <person name="Anantharaman K."/>
            <person name="Probst A."/>
            <person name="Burstein D."/>
            <person name="Thomas B.C."/>
            <person name="Banfield J.F."/>
        </authorList>
    </citation>
    <scope>NUCLEOTIDE SEQUENCE [LARGE SCALE GENOMIC DNA]</scope>
    <source>
        <strain evidence="4">HGW-Actinobacteria-3</strain>
    </source>
</reference>
<dbReference type="GO" id="GO:0016780">
    <property type="term" value="F:phosphotransferase activity, for other substituted phosphate groups"/>
    <property type="evidence" value="ECO:0007669"/>
    <property type="project" value="TreeGrafter"/>
</dbReference>
<keyword evidence="2" id="KW-1133">Transmembrane helix</keyword>
<dbReference type="Pfam" id="PF02397">
    <property type="entry name" value="Bac_transf"/>
    <property type="match status" value="1"/>
</dbReference>
<comment type="caution">
    <text evidence="4">The sequence shown here is derived from an EMBL/GenBank/DDBJ whole genome shotgun (WGS) entry which is preliminary data.</text>
</comment>
<evidence type="ECO:0000313" key="4">
    <source>
        <dbReference type="EMBL" id="PKQ28283.1"/>
    </source>
</evidence>
<dbReference type="EMBL" id="PHEX01000023">
    <property type="protein sequence ID" value="PKQ28283.1"/>
    <property type="molecule type" value="Genomic_DNA"/>
</dbReference>
<keyword evidence="4" id="KW-0808">Transferase</keyword>
<dbReference type="AlphaFoldDB" id="A0A2N3G6E9"/>
<gene>
    <name evidence="4" type="ORF">CVT63_03555</name>
</gene>
<dbReference type="InterPro" id="IPR003362">
    <property type="entry name" value="Bact_transf"/>
</dbReference>
<name>A0A2N3G6E9_9ACTN</name>
<evidence type="ECO:0000259" key="3">
    <source>
        <dbReference type="Pfam" id="PF02397"/>
    </source>
</evidence>
<evidence type="ECO:0000256" key="1">
    <source>
        <dbReference type="ARBA" id="ARBA00006464"/>
    </source>
</evidence>
<comment type="similarity">
    <text evidence="1">Belongs to the bacterial sugar transferase family.</text>
</comment>
<keyword evidence="2" id="KW-0472">Membrane</keyword>
<feature type="domain" description="Bacterial sugar transferase" evidence="3">
    <location>
        <begin position="36"/>
        <end position="237"/>
    </location>
</feature>
<dbReference type="Proteomes" id="UP000233654">
    <property type="component" value="Unassembled WGS sequence"/>
</dbReference>
<keyword evidence="2" id="KW-0812">Transmembrane</keyword>
<evidence type="ECO:0000256" key="2">
    <source>
        <dbReference type="SAM" id="Phobius"/>
    </source>
</evidence>
<sequence>MLNEHTHLAPWQIRLETTTGWNLRHQVSQALYPLVKQWLDILISISLLILLAPFILMIAIAIKLDSPGPVIYIQRRSGLGGRVFDFYKFRSMTNGHNHTEEHRQFAEAYIKGNASTDQQDTNGHTIYKPVSNGYTVTRVGQWLRRTSLDELPQLINVIKGDMSLVGPRPSIDYEVALYNERHWKRLAVLPGLTGWAQINGRSRLSFDEIVDLDLEYIRKRSSLWDLQILLNTVTVVLSAEDAG</sequence>
<accession>A0A2N3G6E9</accession>